<dbReference type="EMBL" id="BK015943">
    <property type="protein sequence ID" value="DAF86387.1"/>
    <property type="molecule type" value="Genomic_DNA"/>
</dbReference>
<name>A0A8S5TW13_9CAUD</name>
<evidence type="ECO:0000313" key="1">
    <source>
        <dbReference type="EMBL" id="DAF86387.1"/>
    </source>
</evidence>
<protein>
    <submittedName>
        <fullName evidence="1">Uncharacterized protein</fullName>
    </submittedName>
</protein>
<organism evidence="1">
    <name type="scientific">Siphoviridae sp. ctmxA102</name>
    <dbReference type="NCBI Taxonomy" id="2825657"/>
    <lineage>
        <taxon>Viruses</taxon>
        <taxon>Duplodnaviria</taxon>
        <taxon>Heunggongvirae</taxon>
        <taxon>Uroviricota</taxon>
        <taxon>Caudoviricetes</taxon>
    </lineage>
</organism>
<accession>A0A8S5TW13</accession>
<sequence length="59" mass="6953">MQYKVYITDCAWSVVMALTRANDRPPRYIEIIRPEKEETRTAEEIIKQIGNKLQEVGEK</sequence>
<proteinExistence type="predicted"/>
<reference evidence="1" key="1">
    <citation type="journal article" date="2021" name="Proc. Natl. Acad. Sci. U.S.A.">
        <title>A Catalog of Tens of Thousands of Viruses from Human Metagenomes Reveals Hidden Associations with Chronic Diseases.</title>
        <authorList>
            <person name="Tisza M.J."/>
            <person name="Buck C.B."/>
        </authorList>
    </citation>
    <scope>NUCLEOTIDE SEQUENCE</scope>
    <source>
        <strain evidence="1">CtmxA102</strain>
    </source>
</reference>